<evidence type="ECO:0000256" key="8">
    <source>
        <dbReference type="ARBA" id="ARBA00023004"/>
    </source>
</evidence>
<dbReference type="PROSITE" id="PS51379">
    <property type="entry name" value="4FE4S_FER_2"/>
    <property type="match status" value="2"/>
</dbReference>
<dbReference type="InterPro" id="IPR015392">
    <property type="entry name" value="TehB/YeaR-like_dom"/>
</dbReference>
<dbReference type="InterPro" id="IPR050294">
    <property type="entry name" value="RnfB_subfamily"/>
</dbReference>
<evidence type="ECO:0000256" key="9">
    <source>
        <dbReference type="ARBA" id="ARBA00023014"/>
    </source>
</evidence>
<dbReference type="EMBL" id="LZYE01000253">
    <property type="protein sequence ID" value="OFC33365.1"/>
    <property type="molecule type" value="Genomic_DNA"/>
</dbReference>
<reference evidence="13 14" key="1">
    <citation type="submission" date="2016-06" db="EMBL/GenBank/DDBJ databases">
        <title>Gene turnover analysis identifies the evolutionary adaptation of the extremophile Acidithiobacillus caldus.</title>
        <authorList>
            <person name="Zhang X."/>
        </authorList>
    </citation>
    <scope>NUCLEOTIDE SEQUENCE [LARGE SCALE GENOMIC DNA]</scope>
    <source>
        <strain evidence="13 14">DX</strain>
    </source>
</reference>
<dbReference type="InterPro" id="IPR054829">
    <property type="entry name" value="FdxA"/>
</dbReference>
<comment type="cofactor">
    <cofactor evidence="1 11">
        <name>[3Fe-4S] cluster</name>
        <dbReference type="ChEBI" id="CHEBI:21137"/>
    </cofactor>
</comment>
<dbReference type="GO" id="GO:0051538">
    <property type="term" value="F:3 iron, 4 sulfur cluster binding"/>
    <property type="evidence" value="ECO:0007669"/>
    <property type="project" value="UniProtKB-KW"/>
</dbReference>
<keyword evidence="8 11" id="KW-0408">Iron</keyword>
<evidence type="ECO:0000313" key="13">
    <source>
        <dbReference type="EMBL" id="OFC33365.1"/>
    </source>
</evidence>
<dbReference type="InterPro" id="IPR022569">
    <property type="entry name" value="Fd_C"/>
</dbReference>
<evidence type="ECO:0000256" key="6">
    <source>
        <dbReference type="ARBA" id="ARBA00022737"/>
    </source>
</evidence>
<keyword evidence="4 11" id="KW-0004">4Fe-4S</keyword>
<comment type="cofactor">
    <cofactor evidence="2 11">
        <name>[4Fe-4S] cluster</name>
        <dbReference type="ChEBI" id="CHEBI:49883"/>
    </cofactor>
</comment>
<accession>A0A1E7YLN8</accession>
<evidence type="ECO:0000256" key="11">
    <source>
        <dbReference type="RuleBase" id="RU364098"/>
    </source>
</evidence>
<dbReference type="PRINTS" id="PR00354">
    <property type="entry name" value="7FE8SFRDOXIN"/>
</dbReference>
<evidence type="ECO:0000256" key="1">
    <source>
        <dbReference type="ARBA" id="ARBA00001927"/>
    </source>
</evidence>
<dbReference type="PROSITE" id="PS00198">
    <property type="entry name" value="4FE4S_FER_1"/>
    <property type="match status" value="1"/>
</dbReference>
<evidence type="ECO:0000259" key="12">
    <source>
        <dbReference type="PROSITE" id="PS51379"/>
    </source>
</evidence>
<dbReference type="InterPro" id="IPR000813">
    <property type="entry name" value="7Fe_ferredoxin"/>
</dbReference>
<dbReference type="NCBIfam" id="NF045490">
    <property type="entry name" value="FdxA_Protbact"/>
    <property type="match status" value="1"/>
</dbReference>
<dbReference type="InterPro" id="IPR017900">
    <property type="entry name" value="4Fe4S_Fe_S_CS"/>
</dbReference>
<dbReference type="Pfam" id="PF09313">
    <property type="entry name" value="TehB-like"/>
    <property type="match status" value="1"/>
</dbReference>
<dbReference type="Gene3D" id="2.60.120.10">
    <property type="entry name" value="Jelly Rolls"/>
    <property type="match status" value="1"/>
</dbReference>
<keyword evidence="3 11" id="KW-0813">Transport</keyword>
<protein>
    <recommendedName>
        <fullName evidence="11">Ferredoxin</fullName>
    </recommendedName>
</protein>
<feature type="domain" description="4Fe-4S ferredoxin-type" evidence="12">
    <location>
        <begin position="31"/>
        <end position="60"/>
    </location>
</feature>
<evidence type="ECO:0000256" key="4">
    <source>
        <dbReference type="ARBA" id="ARBA00022485"/>
    </source>
</evidence>
<dbReference type="Proteomes" id="UP000175616">
    <property type="component" value="Unassembled WGS sequence"/>
</dbReference>
<feature type="domain" description="4Fe-4S ferredoxin-type" evidence="12">
    <location>
        <begin position="1"/>
        <end position="30"/>
    </location>
</feature>
<dbReference type="InterPro" id="IPR017896">
    <property type="entry name" value="4Fe4S_Fe-S-bd"/>
</dbReference>
<dbReference type="GO" id="GO:0009055">
    <property type="term" value="F:electron transfer activity"/>
    <property type="evidence" value="ECO:0007669"/>
    <property type="project" value="InterPro"/>
</dbReference>
<proteinExistence type="predicted"/>
<comment type="function">
    <text evidence="11">Ferredoxins are iron-sulfur proteins that transfer electrons in a wide variety of metabolic reactions.</text>
</comment>
<keyword evidence="9 11" id="KW-0411">Iron-sulfur</keyword>
<evidence type="ECO:0000256" key="7">
    <source>
        <dbReference type="ARBA" id="ARBA00022982"/>
    </source>
</evidence>
<evidence type="ECO:0000256" key="2">
    <source>
        <dbReference type="ARBA" id="ARBA00001966"/>
    </source>
</evidence>
<dbReference type="GO" id="GO:0051539">
    <property type="term" value="F:4 iron, 4 sulfur cluster binding"/>
    <property type="evidence" value="ECO:0007669"/>
    <property type="project" value="UniProtKB-KW"/>
</dbReference>
<sequence>MTHVVTESCIQCKYTDCVTVCPVDCFHEGPNFLVIDPCECIDCTLCVAECPVDAIFRDVDMPDGSEGYLELNAQLAQIWPVIIQKKAALPEAERWRHVMPKREFLDMGANDDMDPLLKPQTPMHEQERTPEFTEATAPKGLQHNHRVKAGVWGWLTVLEGALRYCLEDGSGRHWVLRADDSVWIPPDVPHRVEFMGPTRFYLSFWH</sequence>
<evidence type="ECO:0000313" key="14">
    <source>
        <dbReference type="Proteomes" id="UP000175616"/>
    </source>
</evidence>
<evidence type="ECO:0000256" key="3">
    <source>
        <dbReference type="ARBA" id="ARBA00022448"/>
    </source>
</evidence>
<dbReference type="PANTHER" id="PTHR42859:SF2">
    <property type="entry name" value="FERREDOXIN"/>
    <property type="match status" value="1"/>
</dbReference>
<organism evidence="13 14">
    <name type="scientific">Acidithiobacillus caldus</name>
    <dbReference type="NCBI Taxonomy" id="33059"/>
    <lineage>
        <taxon>Bacteria</taxon>
        <taxon>Pseudomonadati</taxon>
        <taxon>Pseudomonadota</taxon>
        <taxon>Acidithiobacillia</taxon>
        <taxon>Acidithiobacillales</taxon>
        <taxon>Acidithiobacillaceae</taxon>
        <taxon>Acidithiobacillus</taxon>
    </lineage>
</organism>
<dbReference type="GO" id="GO:0046872">
    <property type="term" value="F:metal ion binding"/>
    <property type="evidence" value="ECO:0007669"/>
    <property type="project" value="UniProtKB-KW"/>
</dbReference>
<keyword evidence="6 11" id="KW-0677">Repeat</keyword>
<evidence type="ECO:0000256" key="5">
    <source>
        <dbReference type="ARBA" id="ARBA00022723"/>
    </source>
</evidence>
<gene>
    <name evidence="13" type="ORF">BAE27_09905</name>
</gene>
<comment type="caution">
    <text evidence="13">The sequence shown here is derived from an EMBL/GenBank/DDBJ whole genome shotgun (WGS) entry which is preliminary data.</text>
</comment>
<dbReference type="PANTHER" id="PTHR42859">
    <property type="entry name" value="OXIDOREDUCTASE"/>
    <property type="match status" value="1"/>
</dbReference>
<keyword evidence="7 11" id="KW-0249">Electron transport</keyword>
<evidence type="ECO:0000256" key="10">
    <source>
        <dbReference type="ARBA" id="ARBA00023291"/>
    </source>
</evidence>
<dbReference type="SUPFAM" id="SSF51197">
    <property type="entry name" value="Clavaminate synthase-like"/>
    <property type="match status" value="1"/>
</dbReference>
<dbReference type="Gene3D" id="3.30.70.20">
    <property type="match status" value="1"/>
</dbReference>
<keyword evidence="5 11" id="KW-0479">Metal-binding</keyword>
<name>A0A1E7YLN8_9PROT</name>
<dbReference type="AlphaFoldDB" id="A0A1E7YLN8"/>
<dbReference type="SUPFAM" id="SSF54862">
    <property type="entry name" value="4Fe-4S ferredoxins"/>
    <property type="match status" value="1"/>
</dbReference>
<dbReference type="Pfam" id="PF11953">
    <property type="entry name" value="DUF3470"/>
    <property type="match status" value="1"/>
</dbReference>
<dbReference type="InterPro" id="IPR014710">
    <property type="entry name" value="RmlC-like_jellyroll"/>
</dbReference>
<keyword evidence="10 11" id="KW-0003">3Fe-4S</keyword>